<dbReference type="Gene3D" id="3.20.20.150">
    <property type="entry name" value="Divalent-metal-dependent TIM barrel enzymes"/>
    <property type="match status" value="1"/>
</dbReference>
<comment type="caution">
    <text evidence="10">The sequence shown here is derived from an EMBL/GenBank/DDBJ whole genome shotgun (WGS) entry which is preliminary data.</text>
</comment>
<evidence type="ECO:0000256" key="2">
    <source>
        <dbReference type="ARBA" id="ARBA00022679"/>
    </source>
</evidence>
<dbReference type="GO" id="GO:0032259">
    <property type="term" value="P:methylation"/>
    <property type="evidence" value="ECO:0007669"/>
    <property type="project" value="UniProtKB-KW"/>
</dbReference>
<accession>A0A8H7ZXY0</accession>
<dbReference type="InterPro" id="IPR007857">
    <property type="entry name" value="Arg_MeTrfase_PRMT5"/>
</dbReference>
<feature type="domain" description="PRMT5 TIM barrel" evidence="8">
    <location>
        <begin position="108"/>
        <end position="172"/>
    </location>
</feature>
<feature type="domain" description="PRMT5 TIM barrel" evidence="8">
    <location>
        <begin position="6"/>
        <end position="77"/>
    </location>
</feature>
<dbReference type="Pfam" id="PF17285">
    <property type="entry name" value="PRMT5_TIM"/>
    <property type="match status" value="2"/>
</dbReference>
<evidence type="ECO:0000256" key="5">
    <source>
        <dbReference type="PIRSR" id="PIRSR015894-2"/>
    </source>
</evidence>
<dbReference type="AlphaFoldDB" id="A0A8H7ZXY0"/>
<dbReference type="GO" id="GO:0016274">
    <property type="term" value="F:protein-arginine N-methyltransferase activity"/>
    <property type="evidence" value="ECO:0007669"/>
    <property type="project" value="InterPro"/>
</dbReference>
<evidence type="ECO:0000259" key="7">
    <source>
        <dbReference type="Pfam" id="PF05185"/>
    </source>
</evidence>
<dbReference type="Gene3D" id="2.70.160.11">
    <property type="entry name" value="Hnrnp arginine n-methyltransferase1"/>
    <property type="match status" value="1"/>
</dbReference>
<evidence type="ECO:0000256" key="1">
    <source>
        <dbReference type="ARBA" id="ARBA00022603"/>
    </source>
</evidence>
<feature type="binding site" evidence="5">
    <location>
        <begin position="242"/>
        <end position="243"/>
    </location>
    <ligand>
        <name>S-adenosyl-L-methionine</name>
        <dbReference type="ChEBI" id="CHEBI:59789"/>
    </ligand>
</feature>
<comment type="similarity">
    <text evidence="4">Belongs to the class I-like SAM-binding methyltransferase superfamily.</text>
</comment>
<dbReference type="Pfam" id="PF17286">
    <property type="entry name" value="PRMT5_C"/>
    <property type="match status" value="1"/>
</dbReference>
<dbReference type="PANTHER" id="PTHR10738:SF0">
    <property type="entry name" value="PROTEIN ARGININE N-METHYLTRANSFERASE 5"/>
    <property type="match status" value="1"/>
</dbReference>
<feature type="domain" description="PRMT5 arginine-N-methyltransferase" evidence="7">
    <location>
        <begin position="206"/>
        <end position="340"/>
    </location>
</feature>
<keyword evidence="11" id="KW-1185">Reference proteome</keyword>
<feature type="domain" description="PRMT5 oligomerisation" evidence="9">
    <location>
        <begin position="398"/>
        <end position="608"/>
    </location>
</feature>
<dbReference type="Gene3D" id="3.40.50.150">
    <property type="entry name" value="Vaccinia Virus protein VP39"/>
    <property type="match status" value="1"/>
</dbReference>
<feature type="binding site" evidence="5">
    <location>
        <position position="233"/>
    </location>
    <ligand>
        <name>S-adenosyl-L-methionine</name>
        <dbReference type="ChEBI" id="CHEBI:59789"/>
    </ligand>
</feature>
<dbReference type="Proteomes" id="UP000673691">
    <property type="component" value="Unassembled WGS sequence"/>
</dbReference>
<name>A0A8H7ZXY0_9FUNG</name>
<dbReference type="InterPro" id="IPR035075">
    <property type="entry name" value="PRMT5"/>
</dbReference>
<organism evidence="10 11">
    <name type="scientific">Olpidium bornovanus</name>
    <dbReference type="NCBI Taxonomy" id="278681"/>
    <lineage>
        <taxon>Eukaryota</taxon>
        <taxon>Fungi</taxon>
        <taxon>Fungi incertae sedis</taxon>
        <taxon>Olpidiomycota</taxon>
        <taxon>Olpidiomycotina</taxon>
        <taxon>Olpidiomycetes</taxon>
        <taxon>Olpidiales</taxon>
        <taxon>Olpidiaceae</taxon>
        <taxon>Olpidium</taxon>
    </lineage>
</organism>
<protein>
    <recommendedName>
        <fullName evidence="4">Protein arginine N-methyltransferase</fullName>
    </recommendedName>
</protein>
<evidence type="ECO:0000313" key="10">
    <source>
        <dbReference type="EMBL" id="KAG5461504.1"/>
    </source>
</evidence>
<dbReference type="EMBL" id="JAEFCI010003546">
    <property type="protein sequence ID" value="KAG5461504.1"/>
    <property type="molecule type" value="Genomic_DNA"/>
</dbReference>
<dbReference type="InterPro" id="IPR035247">
    <property type="entry name" value="PRMT5_TIM"/>
</dbReference>
<dbReference type="GO" id="GO:0005634">
    <property type="term" value="C:nucleus"/>
    <property type="evidence" value="ECO:0007669"/>
    <property type="project" value="TreeGrafter"/>
</dbReference>
<evidence type="ECO:0000259" key="9">
    <source>
        <dbReference type="Pfam" id="PF17286"/>
    </source>
</evidence>
<dbReference type="GO" id="GO:0006355">
    <property type="term" value="P:regulation of DNA-templated transcription"/>
    <property type="evidence" value="ECO:0007669"/>
    <property type="project" value="TreeGrafter"/>
</dbReference>
<dbReference type="PIRSF" id="PIRSF015894">
    <property type="entry name" value="Skb1_MeTrfase"/>
    <property type="match status" value="1"/>
</dbReference>
<evidence type="ECO:0000256" key="4">
    <source>
        <dbReference type="PIRNR" id="PIRNR015894"/>
    </source>
</evidence>
<reference evidence="10 11" key="1">
    <citation type="journal article" name="Sci. Rep.">
        <title>Genome-scale phylogenetic analyses confirm Olpidium as the closest living zoosporic fungus to the non-flagellated, terrestrial fungi.</title>
        <authorList>
            <person name="Chang Y."/>
            <person name="Rochon D."/>
            <person name="Sekimoto S."/>
            <person name="Wang Y."/>
            <person name="Chovatia M."/>
            <person name="Sandor L."/>
            <person name="Salamov A."/>
            <person name="Grigoriev I.V."/>
            <person name="Stajich J.E."/>
            <person name="Spatafora J.W."/>
        </authorList>
    </citation>
    <scope>NUCLEOTIDE SEQUENCE [LARGE SCALE GENOMIC DNA]</scope>
    <source>
        <strain evidence="10">S191</strain>
    </source>
</reference>
<dbReference type="PANTHER" id="PTHR10738">
    <property type="entry name" value="PROTEIN ARGININE N-METHYLTRANSFERASE 5"/>
    <property type="match status" value="1"/>
</dbReference>
<feature type="site" description="Critical for specifying symmetric addition of methyl groups" evidence="6">
    <location>
        <position position="236"/>
    </location>
</feature>
<dbReference type="SUPFAM" id="SSF53335">
    <property type="entry name" value="S-adenosyl-L-methionine-dependent methyltransferases"/>
    <property type="match status" value="1"/>
</dbReference>
<keyword evidence="3 4" id="KW-0949">S-adenosyl-L-methionine</keyword>
<evidence type="ECO:0000256" key="3">
    <source>
        <dbReference type="ARBA" id="ARBA00022691"/>
    </source>
</evidence>
<dbReference type="Pfam" id="PF05185">
    <property type="entry name" value="PRMT5"/>
    <property type="match status" value="1"/>
</dbReference>
<evidence type="ECO:0000313" key="11">
    <source>
        <dbReference type="Proteomes" id="UP000673691"/>
    </source>
</evidence>
<feature type="binding site" evidence="5">
    <location>
        <position position="303"/>
    </location>
    <ligand>
        <name>S-adenosyl-L-methionine</name>
        <dbReference type="ChEBI" id="CHEBI:59789"/>
    </ligand>
</feature>
<dbReference type="InterPro" id="IPR035248">
    <property type="entry name" value="PRMT5_C"/>
</dbReference>
<dbReference type="InterPro" id="IPR025799">
    <property type="entry name" value="Arg_MeTrfase"/>
</dbReference>
<gene>
    <name evidence="10" type="ORF">BJ554DRAFT_6287</name>
</gene>
<dbReference type="GO" id="GO:0005829">
    <property type="term" value="C:cytosol"/>
    <property type="evidence" value="ECO:0007669"/>
    <property type="project" value="TreeGrafter"/>
</dbReference>
<evidence type="ECO:0000256" key="6">
    <source>
        <dbReference type="PIRSR" id="PIRSR015894-3"/>
    </source>
</evidence>
<keyword evidence="1 4" id="KW-0489">Methyltransferase</keyword>
<dbReference type="OrthoDB" id="1368803at2759"/>
<keyword evidence="2 4" id="KW-0808">Transferase</keyword>
<feature type="binding site" evidence="5">
    <location>
        <begin position="330"/>
        <end position="331"/>
    </location>
    <ligand>
        <name>S-adenosyl-L-methionine</name>
        <dbReference type="ChEBI" id="CHEBI:59789"/>
    </ligand>
</feature>
<proteinExistence type="inferred from homology"/>
<dbReference type="InterPro" id="IPR029063">
    <property type="entry name" value="SAM-dependent_MTases_sf"/>
</dbReference>
<evidence type="ECO:0000259" key="8">
    <source>
        <dbReference type="Pfam" id="PF17285"/>
    </source>
</evidence>
<sequence length="610" mass="68266">MGEEPIANYVRCLNTHLPTMGYTQVWIRVPLLPAEQSTRAVQQGQTPYHFDKRAENASWERWNFARLMCEHSAKLRVGKNSALYALGFDGVFKCGVAGTKADHGLPRIALEITRDLPAPAIIDRWFAEPLAAALVPTDIFDMDKRGYPLLSRRHQSVIKRLIQHGCQVVIACSDGDSPLPTHPFGPSCYADYIRRLAGTLPPPSVVETFATGYQDYLQAPLQPLADNLEAATYATFEKDPVKYERYEEAVRRALLDRVCESDALAGKVTTVMVVGAGAKGPLVNCCIRASAKSGRKIKVHALEKNPNSLVTLQQMKEDVWFDQVSIVHADMRSWEAPEKVRSSAIRYLLSPVARGWCLRRSSRPGRRPRQRAVGLPRRQRVESRMLRRCAEVPQSEAAAYKNQLHLETPYVVMFKNVDHVAEPQRCWAFHHPNWVEVGDRPPPDNLHNTRYCHLTFSSAHGAMLHGLAGYFESVLYQDVMLSTHAAEHALAGNVQLVPAVFPTEGTSGPGCAGYPHEAPFSFFYFFFNFCFRVRGGNADYFFPTDFSFPPAQNPLHVPAESTVDVHLWRLTDARKVWYEWSAAVSRPEDGTFLSACGISNAGGRSSWIGL</sequence>